<dbReference type="SUPFAM" id="SSF52047">
    <property type="entry name" value="RNI-like"/>
    <property type="match status" value="1"/>
</dbReference>
<dbReference type="OrthoDB" id="775260at2759"/>
<protein>
    <submittedName>
        <fullName evidence="3">BTB POZ domain-containing protein</fullName>
    </submittedName>
</protein>
<dbReference type="InterPro" id="IPR032675">
    <property type="entry name" value="LRR_dom_sf"/>
</dbReference>
<dbReference type="InterPro" id="IPR011333">
    <property type="entry name" value="SKP1/BTB/POZ_sf"/>
</dbReference>
<dbReference type="AlphaFoldDB" id="A0A9E7LFP2"/>
<dbReference type="Gene3D" id="3.80.10.10">
    <property type="entry name" value="Ribonuclease Inhibitor"/>
    <property type="match status" value="1"/>
</dbReference>
<dbReference type="EMBL" id="CP097511">
    <property type="protein sequence ID" value="URE49024.1"/>
    <property type="molecule type" value="Genomic_DNA"/>
</dbReference>
<reference evidence="3" key="1">
    <citation type="submission" date="2022-05" db="EMBL/GenBank/DDBJ databases">
        <title>The Musa troglodytarum L. genome provides insights into the mechanism of non-climacteric behaviour and enrichment of carotenoids.</title>
        <authorList>
            <person name="Wang J."/>
        </authorList>
    </citation>
    <scope>NUCLEOTIDE SEQUENCE</scope>
    <source>
        <tissue evidence="3">Leaf</tissue>
    </source>
</reference>
<evidence type="ECO:0000256" key="1">
    <source>
        <dbReference type="ARBA" id="ARBA00004906"/>
    </source>
</evidence>
<sequence length="597" mass="66781">MASATTDGDDVVLELIDPSAVQNELRPEKVTSISTSGVESWNLGLLLQSPSVKVRANRNRQVVFTDQLVEQSAYFRGLLCGSFSESSLAHVSIQWNLEALVHVLQFIHGFQLHITSNNFLLILEAALYFGVERLLLECESWFQRMTLAEGQQIPMDTVIEAWNFGLEQGVGFVPELCKGYLARNFVAASRCIDKPCERHLCEALLIWLSNNRRSSQCSSDDSKFDILRKVRIALLPLEFAAGLRRDFSQLGEEAICTILDLMKDSFSIILAALVGDKLDNFRIRLTEYSEVSMQALTSIVRRNPGIRCLKATGCTKLNQHDTSDLASAVIANYKGYLFELTQHCILEEVAFGWGFSILSVEELVPLSRLRCITIGLGASPGHHVLCMLPKMCPLLESVILIFQVISDSIFRSIQESLKNLKVLRLCCCLGDLTSFACKISMPQLRVLRLEWVTPWMTNNDLAVLTKNCPNVVEFSLSGCKLLDSASQEIISNGWPGLTFIHLEGKGIERNFIYQAASKLPLLRKLALDLCDACEGGFDSPSHAERCFLSTVTISRCKSQKCAFDSQTMEAFRSVHKETIVIEWDCKEARTTVVKERI</sequence>
<dbReference type="Proteomes" id="UP001055439">
    <property type="component" value="Chromosome 9"/>
</dbReference>
<proteinExistence type="predicted"/>
<dbReference type="Gene3D" id="3.30.710.10">
    <property type="entry name" value="Potassium Channel Kv1.1, Chain A"/>
    <property type="match status" value="1"/>
</dbReference>
<keyword evidence="4" id="KW-1185">Reference proteome</keyword>
<dbReference type="InterPro" id="IPR000210">
    <property type="entry name" value="BTB/POZ_dom"/>
</dbReference>
<accession>A0A9E7LFP2</accession>
<dbReference type="SUPFAM" id="SSF54695">
    <property type="entry name" value="POZ domain"/>
    <property type="match status" value="1"/>
</dbReference>
<evidence type="ECO:0000259" key="2">
    <source>
        <dbReference type="Pfam" id="PF00651"/>
    </source>
</evidence>
<dbReference type="CDD" id="cd18186">
    <property type="entry name" value="BTB_POZ_ZBTB_KLHL-like"/>
    <property type="match status" value="1"/>
</dbReference>
<organism evidence="3 4">
    <name type="scientific">Musa troglodytarum</name>
    <name type="common">fe'i banana</name>
    <dbReference type="NCBI Taxonomy" id="320322"/>
    <lineage>
        <taxon>Eukaryota</taxon>
        <taxon>Viridiplantae</taxon>
        <taxon>Streptophyta</taxon>
        <taxon>Embryophyta</taxon>
        <taxon>Tracheophyta</taxon>
        <taxon>Spermatophyta</taxon>
        <taxon>Magnoliopsida</taxon>
        <taxon>Liliopsida</taxon>
        <taxon>Zingiberales</taxon>
        <taxon>Musaceae</taxon>
        <taxon>Musa</taxon>
    </lineage>
</organism>
<feature type="domain" description="BTB" evidence="2">
    <location>
        <begin position="68"/>
        <end position="142"/>
    </location>
</feature>
<comment type="pathway">
    <text evidence="1">Protein modification; protein ubiquitination.</text>
</comment>
<name>A0A9E7LFP2_9LILI</name>
<gene>
    <name evidence="3" type="ORF">MUK42_14648</name>
</gene>
<evidence type="ECO:0000313" key="4">
    <source>
        <dbReference type="Proteomes" id="UP001055439"/>
    </source>
</evidence>
<dbReference type="Pfam" id="PF00651">
    <property type="entry name" value="BTB"/>
    <property type="match status" value="1"/>
</dbReference>
<evidence type="ECO:0000313" key="3">
    <source>
        <dbReference type="EMBL" id="URE49024.1"/>
    </source>
</evidence>